<evidence type="ECO:0000313" key="2">
    <source>
        <dbReference type="EMBL" id="MEX6691143.1"/>
    </source>
</evidence>
<dbReference type="Pfam" id="PF01344">
    <property type="entry name" value="Kelch_1"/>
    <property type="match status" value="2"/>
</dbReference>
<dbReference type="SUPFAM" id="SSF117281">
    <property type="entry name" value="Kelch motif"/>
    <property type="match status" value="2"/>
</dbReference>
<sequence length="354" mass="37914">MQKASLYLLVLGAVCISVSCNKSSSTTSSEDTGNWIKRSEFEGSQRTNAASFVIGDVAYIGGGYDGTARLNDFWKFDPTGNGSWRQVADFTGTARSNAVGFAVGNVGYVATGNDGNVKLKDNWAYDATANTWTKKNDFSGAARYDAVAFAINGKGYITTGYGDNTSGGSSNLKDIWEYNPSADSWTQKTSLGGDKRTGASVFVYKNVAYVFAGMNNGYGVNDMWAYDPSKDSWTAKRKLSNVTDSTFDDDYSDITRAYAATFVIGDFGYISTGQLVAPSSSTGGSSGTSTKTWQYDFANDTWARRTAYEGKARTGAVGFTVAGRGFIATGGAGSSSFYDDIWELDPNNTYNAND</sequence>
<feature type="signal peptide" evidence="1">
    <location>
        <begin position="1"/>
        <end position="19"/>
    </location>
</feature>
<reference evidence="2 3" key="1">
    <citation type="submission" date="2023-07" db="EMBL/GenBank/DDBJ databases">
        <authorList>
            <person name="Lian W.-H."/>
        </authorList>
    </citation>
    <scope>NUCLEOTIDE SEQUENCE [LARGE SCALE GENOMIC DNA]</scope>
    <source>
        <strain evidence="2 3">SYSU DXS3180</strain>
    </source>
</reference>
<dbReference type="PANTHER" id="PTHR45632">
    <property type="entry name" value="LD33804P"/>
    <property type="match status" value="1"/>
</dbReference>
<dbReference type="RefSeq" id="WP_369332559.1">
    <property type="nucleotide sequence ID" value="NZ_JAULBC010000014.1"/>
</dbReference>
<evidence type="ECO:0000313" key="3">
    <source>
        <dbReference type="Proteomes" id="UP001560573"/>
    </source>
</evidence>
<gene>
    <name evidence="2" type="ORF">QTN47_26780</name>
</gene>
<name>A0ABV3ZQB1_9BACT</name>
<evidence type="ECO:0000256" key="1">
    <source>
        <dbReference type="SAM" id="SignalP"/>
    </source>
</evidence>
<keyword evidence="1" id="KW-0732">Signal</keyword>
<keyword evidence="3" id="KW-1185">Reference proteome</keyword>
<comment type="caution">
    <text evidence="2">The sequence shown here is derived from an EMBL/GenBank/DDBJ whole genome shotgun (WGS) entry which is preliminary data.</text>
</comment>
<dbReference type="Proteomes" id="UP001560573">
    <property type="component" value="Unassembled WGS sequence"/>
</dbReference>
<dbReference type="Gene3D" id="2.120.10.80">
    <property type="entry name" value="Kelch-type beta propeller"/>
    <property type="match status" value="2"/>
</dbReference>
<organism evidence="2 3">
    <name type="scientific">Danxiaibacter flavus</name>
    <dbReference type="NCBI Taxonomy" id="3049108"/>
    <lineage>
        <taxon>Bacteria</taxon>
        <taxon>Pseudomonadati</taxon>
        <taxon>Bacteroidota</taxon>
        <taxon>Chitinophagia</taxon>
        <taxon>Chitinophagales</taxon>
        <taxon>Chitinophagaceae</taxon>
        <taxon>Danxiaibacter</taxon>
    </lineage>
</organism>
<feature type="chain" id="PRO_5047183554" evidence="1">
    <location>
        <begin position="20"/>
        <end position="354"/>
    </location>
</feature>
<dbReference type="EMBL" id="JAULBC010000014">
    <property type="protein sequence ID" value="MEX6691143.1"/>
    <property type="molecule type" value="Genomic_DNA"/>
</dbReference>
<dbReference type="InterPro" id="IPR006652">
    <property type="entry name" value="Kelch_1"/>
</dbReference>
<dbReference type="InterPro" id="IPR015915">
    <property type="entry name" value="Kelch-typ_b-propeller"/>
</dbReference>
<dbReference type="PROSITE" id="PS51257">
    <property type="entry name" value="PROKAR_LIPOPROTEIN"/>
    <property type="match status" value="1"/>
</dbReference>
<proteinExistence type="predicted"/>
<accession>A0ABV3ZQB1</accession>
<protein>
    <submittedName>
        <fullName evidence="2">Kelch repeat-containing protein</fullName>
    </submittedName>
</protein>